<dbReference type="EMBL" id="JABSTQ010006846">
    <property type="protein sequence ID" value="KAG0436597.1"/>
    <property type="molecule type" value="Genomic_DNA"/>
</dbReference>
<protein>
    <submittedName>
        <fullName evidence="1">Uncharacterized protein</fullName>
    </submittedName>
</protein>
<gene>
    <name evidence="1" type="ORF">HPB47_017871</name>
</gene>
<proteinExistence type="predicted"/>
<evidence type="ECO:0000313" key="1">
    <source>
        <dbReference type="EMBL" id="KAG0436597.1"/>
    </source>
</evidence>
<sequence length="887" mass="97184">MDITLFEYPPYCITTETIEAVGWMLGDLQKEKDGFEAHKQKEMQKLKAEIDEEKRKMRLQKVHKEARQVVVKAKPKAAAPQLPKKAPDVEASNQLQRKLTTVISENTRLKAKLELAEQDRDTLKAMVKQLEEQRLSLLDKIEKSSDVGCYPGVDSLAASPRNGDSSGPHFRVERDLRSVQESAQGDSLCREVKPGKNESSFDLASEICIREDVARTSDGGSDSVLYAATVVARLSLDNAFAARASREANLPATRSGNFSSPVWNGDRYAMERAELAEERAVKESVGRTFGFAARDFGTSRDGLSVAGFGSRGYLGDVCVGGENARNNLSGEVESRVHFGSSSVFQRGQERLDDATAPGGLRAPPKDASCKVRDSVDFLKTVTKTGIITKEVLRGVPRSGLLGLNASPQRWMSSESFGIGNVLRQGGAKTVPSLIPVCREGERTNGVLAGNGVLDGDSSTRICNSGVCPRADDRAERNDRRLPVSMVTEAREASNDARKQNAIVTELVAKSSREFASDEPSSVLEQFGSTTVGAFGAELNREFGVGHGENGPLHPEKPGISAEERVLSRKPEASRLNERVSAETKEPDCGASLRSKVEMGDRASEEHSEKETTRGLRDILENLDPNSGIQADWKVPDRTPSEKLPDEESPTQRSREGRVGSLIQKCSQVNARSLDTSKTSGGVTAARKSQSVQIQSSAAMREKSQEGNSSRTWALDSKGHRMFLTVVSKEIDPFTQVIIYTFQNGDKKHLYPDGKVVYHYAKSQTVHTVYPSGKKEIQFANGQRELHGKDGNIEVTYPNGTIRRVFSTGEEEQEAPDGTVARRLRDGTEIVHYPNGQKEVRHESYRSRSYPNGTVKTIYPSGKQITKYSNGKVRVKDADGTVLVNTSS</sequence>
<dbReference type="Proteomes" id="UP000805193">
    <property type="component" value="Unassembled WGS sequence"/>
</dbReference>
<organism evidence="1 2">
    <name type="scientific">Ixodes persulcatus</name>
    <name type="common">Taiga tick</name>
    <dbReference type="NCBI Taxonomy" id="34615"/>
    <lineage>
        <taxon>Eukaryota</taxon>
        <taxon>Metazoa</taxon>
        <taxon>Ecdysozoa</taxon>
        <taxon>Arthropoda</taxon>
        <taxon>Chelicerata</taxon>
        <taxon>Arachnida</taxon>
        <taxon>Acari</taxon>
        <taxon>Parasitiformes</taxon>
        <taxon>Ixodida</taxon>
        <taxon>Ixodoidea</taxon>
        <taxon>Ixodidae</taxon>
        <taxon>Ixodinae</taxon>
        <taxon>Ixodes</taxon>
    </lineage>
</organism>
<evidence type="ECO:0000313" key="2">
    <source>
        <dbReference type="Proteomes" id="UP000805193"/>
    </source>
</evidence>
<accession>A0AC60QPT4</accession>
<name>A0AC60QPT4_IXOPE</name>
<reference evidence="1 2" key="1">
    <citation type="journal article" date="2020" name="Cell">
        <title>Large-Scale Comparative Analyses of Tick Genomes Elucidate Their Genetic Diversity and Vector Capacities.</title>
        <authorList>
            <consortium name="Tick Genome and Microbiome Consortium (TIGMIC)"/>
            <person name="Jia N."/>
            <person name="Wang J."/>
            <person name="Shi W."/>
            <person name="Du L."/>
            <person name="Sun Y."/>
            <person name="Zhan W."/>
            <person name="Jiang J.F."/>
            <person name="Wang Q."/>
            <person name="Zhang B."/>
            <person name="Ji P."/>
            <person name="Bell-Sakyi L."/>
            <person name="Cui X.M."/>
            <person name="Yuan T.T."/>
            <person name="Jiang B.G."/>
            <person name="Yang W.F."/>
            <person name="Lam T.T."/>
            <person name="Chang Q.C."/>
            <person name="Ding S.J."/>
            <person name="Wang X.J."/>
            <person name="Zhu J.G."/>
            <person name="Ruan X.D."/>
            <person name="Zhao L."/>
            <person name="Wei J.T."/>
            <person name="Ye R.Z."/>
            <person name="Que T.C."/>
            <person name="Du C.H."/>
            <person name="Zhou Y.H."/>
            <person name="Cheng J.X."/>
            <person name="Dai P.F."/>
            <person name="Guo W.B."/>
            <person name="Han X.H."/>
            <person name="Huang E.J."/>
            <person name="Li L.F."/>
            <person name="Wei W."/>
            <person name="Gao Y.C."/>
            <person name="Liu J.Z."/>
            <person name="Shao H.Z."/>
            <person name="Wang X."/>
            <person name="Wang C.C."/>
            <person name="Yang T.C."/>
            <person name="Huo Q.B."/>
            <person name="Li W."/>
            <person name="Chen H.Y."/>
            <person name="Chen S.E."/>
            <person name="Zhou L.G."/>
            <person name="Ni X.B."/>
            <person name="Tian J.H."/>
            <person name="Sheng Y."/>
            <person name="Liu T."/>
            <person name="Pan Y.S."/>
            <person name="Xia L.Y."/>
            <person name="Li J."/>
            <person name="Zhao F."/>
            <person name="Cao W.C."/>
        </authorList>
    </citation>
    <scope>NUCLEOTIDE SEQUENCE [LARGE SCALE GENOMIC DNA]</scope>
    <source>
        <strain evidence="1">Iper-2018</strain>
    </source>
</reference>
<comment type="caution">
    <text evidence="1">The sequence shown here is derived from an EMBL/GenBank/DDBJ whole genome shotgun (WGS) entry which is preliminary data.</text>
</comment>
<keyword evidence="2" id="KW-1185">Reference proteome</keyword>